<keyword evidence="1" id="KW-0812">Transmembrane</keyword>
<dbReference type="CDD" id="cd01948">
    <property type="entry name" value="EAL"/>
    <property type="match status" value="1"/>
</dbReference>
<proteinExistence type="predicted"/>
<keyword evidence="1" id="KW-0472">Membrane</keyword>
<dbReference type="AlphaFoldDB" id="A0A3A6PK18"/>
<reference evidence="4 5" key="1">
    <citation type="submission" date="2018-09" db="EMBL/GenBank/DDBJ databases">
        <title>Paenibacillus aracenensis nov. sp. isolated from a cave in southern Spain.</title>
        <authorList>
            <person name="Jurado V."/>
            <person name="Gutierrez-Patricio S."/>
            <person name="Gonzalez-Pimentel J.L."/>
            <person name="Miller A.Z."/>
            <person name="Laiz L."/>
            <person name="Saiz-Jimenez C."/>
        </authorList>
    </citation>
    <scope>NUCLEOTIDE SEQUENCE [LARGE SCALE GENOMIC DNA]</scope>
    <source>
        <strain evidence="4 5">JCM 19203</strain>
    </source>
</reference>
<dbReference type="InterPro" id="IPR043128">
    <property type="entry name" value="Rev_trsase/Diguanyl_cyclase"/>
</dbReference>
<keyword evidence="1" id="KW-1133">Transmembrane helix</keyword>
<dbReference type="FunFam" id="3.20.20.450:FF:000001">
    <property type="entry name" value="Cyclic di-GMP phosphodiesterase yahA"/>
    <property type="match status" value="1"/>
</dbReference>
<dbReference type="SMART" id="SM00052">
    <property type="entry name" value="EAL"/>
    <property type="match status" value="1"/>
</dbReference>
<keyword evidence="5" id="KW-1185">Reference proteome</keyword>
<name>A0A3A6PK18_9BACL</name>
<protein>
    <submittedName>
        <fullName evidence="4">EAL domain-containing protein</fullName>
    </submittedName>
</protein>
<feature type="transmembrane region" description="Helical" evidence="1">
    <location>
        <begin position="129"/>
        <end position="151"/>
    </location>
</feature>
<dbReference type="Pfam" id="PF00563">
    <property type="entry name" value="EAL"/>
    <property type="match status" value="1"/>
</dbReference>
<dbReference type="Proteomes" id="UP000267798">
    <property type="component" value="Unassembled WGS sequence"/>
</dbReference>
<dbReference type="NCBIfam" id="TIGR00254">
    <property type="entry name" value="GGDEF"/>
    <property type="match status" value="1"/>
</dbReference>
<dbReference type="OrthoDB" id="9759607at2"/>
<sequence length="605" mass="68385">MNWMQAWTKRLMRIIPRIVIFLTAISLSLNMISSVSSPQGRMFALLFALFIFASILVQPLWLKYFLAVVAFVSFFNALPELAFDKLISVMYLTLVILAFLLPSPIPVFAAGGYYLYITPVSWPEESPEMLQAILGGVVINMILYSLLAFYFRNLKKENVANASLNAKLNEAFQQLEHMAYYDMLTGLPNRQSLMKHIDMAIVQKKPQAVLFLDLDQFKHVNDMMGHGAGDQLLRDVAGHLRQFAPPSCFVARYAGDEFVLLCSYGRKEEISDLAERLVRSFQNPFHIGHKHIYTTTSIGISLFPEDAEEGETLIQYADKTMYSIKRGDKNGYRFFSDIKNEELLRQVRLANDIRSAITKNEMSIHYQPLVDLETGEIRGVEALLRWTHSEMGPIAPSHFIPLAEQNGAIVELGEWVLEEACSQVKRWHEAGVSRLALAVNLSIRQFKSLNFSSKVVNILEKTNFDPALLELEVTESMMQSLEESVPILNELKSHGIKISIDDFGTGYSSLSVLGQLPLDYLKIDRSFTKELTGAASSASIVKLIVDIGHSMNLQVICEGIETKQEVEALLQFGCEFGQGYYFHRPSPPNEIERLLDLKHLHNTKV</sequence>
<dbReference type="Pfam" id="PF00990">
    <property type="entry name" value="GGDEF"/>
    <property type="match status" value="1"/>
</dbReference>
<dbReference type="InterPro" id="IPR052155">
    <property type="entry name" value="Biofilm_reg_signaling"/>
</dbReference>
<evidence type="ECO:0000313" key="5">
    <source>
        <dbReference type="Proteomes" id="UP000267798"/>
    </source>
</evidence>
<organism evidence="4 5">
    <name type="scientific">Paenibacillus pinisoli</name>
    <dbReference type="NCBI Taxonomy" id="1276110"/>
    <lineage>
        <taxon>Bacteria</taxon>
        <taxon>Bacillati</taxon>
        <taxon>Bacillota</taxon>
        <taxon>Bacilli</taxon>
        <taxon>Bacillales</taxon>
        <taxon>Paenibacillaceae</taxon>
        <taxon>Paenibacillus</taxon>
    </lineage>
</organism>
<feature type="transmembrane region" description="Helical" evidence="1">
    <location>
        <begin position="44"/>
        <end position="77"/>
    </location>
</feature>
<dbReference type="SMART" id="SM00267">
    <property type="entry name" value="GGDEF"/>
    <property type="match status" value="1"/>
</dbReference>
<evidence type="ECO:0000259" key="2">
    <source>
        <dbReference type="PROSITE" id="PS50883"/>
    </source>
</evidence>
<dbReference type="PROSITE" id="PS50887">
    <property type="entry name" value="GGDEF"/>
    <property type="match status" value="1"/>
</dbReference>
<feature type="transmembrane region" description="Helical" evidence="1">
    <location>
        <begin position="89"/>
        <end position="117"/>
    </location>
</feature>
<dbReference type="PROSITE" id="PS50883">
    <property type="entry name" value="EAL"/>
    <property type="match status" value="1"/>
</dbReference>
<evidence type="ECO:0000259" key="3">
    <source>
        <dbReference type="PROSITE" id="PS50887"/>
    </source>
</evidence>
<feature type="domain" description="EAL" evidence="2">
    <location>
        <begin position="346"/>
        <end position="599"/>
    </location>
</feature>
<comment type="caution">
    <text evidence="4">The sequence shown here is derived from an EMBL/GenBank/DDBJ whole genome shotgun (WGS) entry which is preliminary data.</text>
</comment>
<accession>A0A3A6PK18</accession>
<dbReference type="PANTHER" id="PTHR44757">
    <property type="entry name" value="DIGUANYLATE CYCLASE DGCP"/>
    <property type="match status" value="1"/>
</dbReference>
<evidence type="ECO:0000256" key="1">
    <source>
        <dbReference type="SAM" id="Phobius"/>
    </source>
</evidence>
<dbReference type="InterPro" id="IPR029787">
    <property type="entry name" value="Nucleotide_cyclase"/>
</dbReference>
<dbReference type="Gene3D" id="3.20.20.450">
    <property type="entry name" value="EAL domain"/>
    <property type="match status" value="1"/>
</dbReference>
<gene>
    <name evidence="4" type="ORF">D3P09_12045</name>
</gene>
<dbReference type="InterPro" id="IPR035919">
    <property type="entry name" value="EAL_sf"/>
</dbReference>
<dbReference type="SUPFAM" id="SSF141868">
    <property type="entry name" value="EAL domain-like"/>
    <property type="match status" value="1"/>
</dbReference>
<dbReference type="SUPFAM" id="SSF55073">
    <property type="entry name" value="Nucleotide cyclase"/>
    <property type="match status" value="1"/>
</dbReference>
<dbReference type="Gene3D" id="3.30.70.270">
    <property type="match status" value="1"/>
</dbReference>
<feature type="domain" description="GGDEF" evidence="3">
    <location>
        <begin position="205"/>
        <end position="337"/>
    </location>
</feature>
<dbReference type="InterPro" id="IPR001633">
    <property type="entry name" value="EAL_dom"/>
</dbReference>
<dbReference type="PANTHER" id="PTHR44757:SF2">
    <property type="entry name" value="BIOFILM ARCHITECTURE MAINTENANCE PROTEIN MBAA"/>
    <property type="match status" value="1"/>
</dbReference>
<dbReference type="EMBL" id="QXQB01000002">
    <property type="protein sequence ID" value="RJX40096.1"/>
    <property type="molecule type" value="Genomic_DNA"/>
</dbReference>
<dbReference type="CDD" id="cd01949">
    <property type="entry name" value="GGDEF"/>
    <property type="match status" value="1"/>
</dbReference>
<dbReference type="InterPro" id="IPR000160">
    <property type="entry name" value="GGDEF_dom"/>
</dbReference>
<evidence type="ECO:0000313" key="4">
    <source>
        <dbReference type="EMBL" id="RJX40096.1"/>
    </source>
</evidence>